<protein>
    <submittedName>
        <fullName evidence="3">Transposase</fullName>
    </submittedName>
</protein>
<dbReference type="Proteomes" id="UP001319921">
    <property type="component" value="Chromosome"/>
</dbReference>
<dbReference type="EMBL" id="AP025226">
    <property type="protein sequence ID" value="BDB99724.1"/>
    <property type="molecule type" value="Genomic_DNA"/>
</dbReference>
<name>A0AAQ4CV93_9CREN</name>
<dbReference type="Pfam" id="PF07282">
    <property type="entry name" value="Cas12f1-like_TNB"/>
    <property type="match status" value="1"/>
</dbReference>
<reference evidence="3 4" key="1">
    <citation type="journal article" date="2022" name="Microbiol. Resour. Announc.">
        <title>Complete Genome Sequence of the Hyperthermophilic and Acidophilic Archaeon Saccharolobus caldissimus Strain HS-3T.</title>
        <authorList>
            <person name="Sakai H.D."/>
            <person name="Kurosawa N."/>
        </authorList>
    </citation>
    <scope>NUCLEOTIDE SEQUENCE [LARGE SCALE GENOMIC DNA]</scope>
    <source>
        <strain evidence="3 4">JCM32116</strain>
    </source>
</reference>
<dbReference type="PANTHER" id="PTHR30405:SF21">
    <property type="entry name" value="TRANSPOSASE-RELATED"/>
    <property type="match status" value="1"/>
</dbReference>
<sequence>MDSPLIFKYFFFEILLMARRVKAIRATVSMKIALSEPLLALVNNYVKAIRFTLFWLKENVPNPNEKGVLGKVHEELYTRLREEYNLPSKVAEDCYRDALSVYKGWYNNPKKGRFPRVYKPTVWLTPRASYNVDLDNMTVRIAGVGELQILGYPRNLKEYLSWRMREARLVVKGDKAFLKVVFEKPLEKAKPRESVAVDVNMSEIVVGKDDTHYVRIPTRLHEVHHWKSLAERLQKKYSKRWRGNKRILYRIRSFHQKARRIMEDFARKVGKWVVEIARDFGADVIKLEKLENLIKNVDKLPKEFHDKLYLMQYRRIQYWVEWQARKHGILVQYVNPKYSSVLCPKCGKRMEEKGYRWFKCSCGYENDRDVVAIVNLNRRGSLALSSAHHMRDVVPNRWWER</sequence>
<evidence type="ECO:0000313" key="4">
    <source>
        <dbReference type="Proteomes" id="UP001319921"/>
    </source>
</evidence>
<evidence type="ECO:0000256" key="1">
    <source>
        <dbReference type="ARBA" id="ARBA00023125"/>
    </source>
</evidence>
<keyword evidence="1" id="KW-0238">DNA-binding</keyword>
<organism evidence="3 4">
    <name type="scientific">Saccharolobus caldissimus</name>
    <dbReference type="NCBI Taxonomy" id="1702097"/>
    <lineage>
        <taxon>Archaea</taxon>
        <taxon>Thermoproteota</taxon>
        <taxon>Thermoprotei</taxon>
        <taxon>Sulfolobales</taxon>
        <taxon>Sulfolobaceae</taxon>
        <taxon>Saccharolobus</taxon>
    </lineage>
</organism>
<feature type="domain" description="Cas12f1-like TNB" evidence="2">
    <location>
        <begin position="313"/>
        <end position="376"/>
    </location>
</feature>
<proteinExistence type="predicted"/>
<evidence type="ECO:0000259" key="2">
    <source>
        <dbReference type="Pfam" id="PF07282"/>
    </source>
</evidence>
<dbReference type="InterPro" id="IPR010095">
    <property type="entry name" value="Cas12f1-like_TNB"/>
</dbReference>
<evidence type="ECO:0000313" key="3">
    <source>
        <dbReference type="EMBL" id="BDB99724.1"/>
    </source>
</evidence>
<accession>A0AAQ4CV93</accession>
<dbReference type="InterPro" id="IPR051399">
    <property type="entry name" value="RNA-guided_DNA_endo/Transpos"/>
</dbReference>
<keyword evidence="4" id="KW-1185">Reference proteome</keyword>
<dbReference type="KEGG" id="scas:SACC_27410"/>
<dbReference type="NCBIfam" id="NF040570">
    <property type="entry name" value="guided_TnpB"/>
    <property type="match status" value="1"/>
</dbReference>
<dbReference type="NCBIfam" id="TIGR01766">
    <property type="entry name" value="IS200/IS605 family accessory protein TnpB-like domain"/>
    <property type="match status" value="1"/>
</dbReference>
<dbReference type="GO" id="GO:0003677">
    <property type="term" value="F:DNA binding"/>
    <property type="evidence" value="ECO:0007669"/>
    <property type="project" value="UniProtKB-KW"/>
</dbReference>
<dbReference type="AlphaFoldDB" id="A0AAQ4CV93"/>
<gene>
    <name evidence="3" type="ORF">SACC_27410</name>
</gene>
<dbReference type="PANTHER" id="PTHR30405">
    <property type="entry name" value="TRANSPOSASE"/>
    <property type="match status" value="1"/>
</dbReference>